<keyword evidence="2" id="KW-1185">Reference proteome</keyword>
<dbReference type="KEGG" id="mea:Mex_1p1000"/>
<organism evidence="1 2">
    <name type="scientific">Methylorubrum extorquens (strain ATCC 14718 / DSM 1338 / JCM 2805 / NCIMB 9133 / AM1)</name>
    <name type="common">Methylobacterium extorquens</name>
    <dbReference type="NCBI Taxonomy" id="272630"/>
    <lineage>
        <taxon>Bacteria</taxon>
        <taxon>Pseudomonadati</taxon>
        <taxon>Pseudomonadota</taxon>
        <taxon>Alphaproteobacteria</taxon>
        <taxon>Hyphomicrobiales</taxon>
        <taxon>Methylobacteriaceae</taxon>
        <taxon>Methylorubrum</taxon>
    </lineage>
</organism>
<dbReference type="EMBL" id="CP001510">
    <property type="protein sequence ID" value="ACS38895.1"/>
    <property type="molecule type" value="Genomic_DNA"/>
</dbReference>
<protein>
    <submittedName>
        <fullName evidence="1">Uncharacterized protein</fullName>
    </submittedName>
</protein>
<reference evidence="1 2" key="1">
    <citation type="journal article" date="2009" name="PLoS ONE">
        <title>Methylobacterium genome sequences: a reference blueprint to investigate microbial metabolism of C1 compounds from natural and industrial sources.</title>
        <authorList>
            <person name="Vuilleumier S."/>
            <person name="Chistoserdova L."/>
            <person name="Lee M.-C."/>
            <person name="Bringel F."/>
            <person name="Lajus A."/>
            <person name="Zhou Y."/>
            <person name="Gourion B."/>
            <person name="Barbe V."/>
            <person name="Chang J."/>
            <person name="Cruveiller S."/>
            <person name="Dossat C."/>
            <person name="Gillett W."/>
            <person name="Gruffaz C."/>
            <person name="Haugen E."/>
            <person name="Hourcade E."/>
            <person name="Levy R."/>
            <person name="Mangenot S."/>
            <person name="Muller E."/>
            <person name="Nadalig T."/>
            <person name="Pagni M."/>
            <person name="Penny C."/>
            <person name="Peyraud R."/>
            <person name="Robinson D.G."/>
            <person name="Roche D."/>
            <person name="Rouy Z."/>
            <person name="Saenampechek C."/>
            <person name="Salvignol G."/>
            <person name="Vallenet D."/>
            <person name="Wu Z."/>
            <person name="Marx C.J."/>
            <person name="Vorholt J.A."/>
            <person name="Olson M.V."/>
            <person name="Kaul R."/>
            <person name="Weissenbach J."/>
            <person name="Medigue C."/>
            <person name="Lidstrom M.E."/>
        </authorList>
    </citation>
    <scope>NUCLEOTIDE SEQUENCE [LARGE SCALE GENOMIC DNA]</scope>
    <source>
        <strain evidence="2">ATCC 14718 / DSM 1338 / JCM 2805 / NCIMB 9133 / AM1</strain>
    </source>
</reference>
<evidence type="ECO:0000313" key="2">
    <source>
        <dbReference type="Proteomes" id="UP000009081"/>
    </source>
</evidence>
<dbReference type="Proteomes" id="UP000009081">
    <property type="component" value="Chromosome"/>
</dbReference>
<accession>C5AX56</accession>
<evidence type="ECO:0000313" key="1">
    <source>
        <dbReference type="EMBL" id="ACS38895.1"/>
    </source>
</evidence>
<sequence length="17" mass="1948">MLPLRTRNPIGIKVDPK</sequence>
<gene>
    <name evidence="1" type="ordered locus">MexAM1_META1p1000</name>
</gene>
<dbReference type="AlphaFoldDB" id="C5AX56"/>
<name>C5AX56_METEA</name>
<dbReference type="HOGENOM" id="CLU_3431889_0_0_5"/>
<proteinExistence type="predicted"/>